<dbReference type="PANTHER" id="PTHR30026">
    <property type="entry name" value="OUTER MEMBRANE PROTEIN TOLC"/>
    <property type="match status" value="1"/>
</dbReference>
<evidence type="ECO:0000256" key="5">
    <source>
        <dbReference type="ARBA" id="ARBA00022692"/>
    </source>
</evidence>
<gene>
    <name evidence="9" type="ORF">SAMN04244559_00254</name>
</gene>
<keyword evidence="7" id="KW-0998">Cell outer membrane</keyword>
<dbReference type="GO" id="GO:0015562">
    <property type="term" value="F:efflux transmembrane transporter activity"/>
    <property type="evidence" value="ECO:0007669"/>
    <property type="project" value="InterPro"/>
</dbReference>
<sequence length="441" mass="47489">MKSISPLPTITILPPSKSFRLSLICAAGAAASQLIFPTAARAIEPSLTAITPYLEKVLAEHPRSHQARSDVERARAEAEVLAQPLYNPELGFSGEHKRTPAGTDSGTGETTWTRVVEVSLTTDFGAKQQRRSEIGTQGVDVANAGEAEARLALVSEALTRLARYQGAQDKEALAARQEAAMASFVRLAERQRKAGDSSAADLSLARLALAETARLRADARVDLARAREEVRGLCACVPDEIAPLPPQLPIEDAVVGEDIDRVLDRHPILRGLRARVEVARSELRLSEEERIPDPTFRLGGGSEGDATLVTFGVSVPIPVLNSGSAKVRASGRGLVTAEAAEATARREIATELAAARASYVEAHRGWRMWRDQAMAPIEQQAALMERMWLGGEITATDYFIQIRETARVAQQGSELKTSAWTSLATVLKASNGFETFMGLAP</sequence>
<evidence type="ECO:0000256" key="4">
    <source>
        <dbReference type="ARBA" id="ARBA00022452"/>
    </source>
</evidence>
<evidence type="ECO:0000256" key="1">
    <source>
        <dbReference type="ARBA" id="ARBA00004442"/>
    </source>
</evidence>
<comment type="subcellular location">
    <subcellularLocation>
        <location evidence="1">Cell outer membrane</location>
    </subcellularLocation>
</comment>
<dbReference type="Gene3D" id="1.20.1600.10">
    <property type="entry name" value="Outer membrane efflux proteins (OEP)"/>
    <property type="match status" value="1"/>
</dbReference>
<evidence type="ECO:0000256" key="3">
    <source>
        <dbReference type="ARBA" id="ARBA00022448"/>
    </source>
</evidence>
<proteinExistence type="inferred from homology"/>
<keyword evidence="4" id="KW-1134">Transmembrane beta strand</keyword>
<reference evidence="10" key="1">
    <citation type="submission" date="2016-10" db="EMBL/GenBank/DDBJ databases">
        <authorList>
            <person name="Varghese N."/>
            <person name="Submissions S."/>
        </authorList>
    </citation>
    <scope>NUCLEOTIDE SEQUENCE [LARGE SCALE GENOMIC DNA]</scope>
    <source>
        <strain evidence="10">DSM 13234</strain>
    </source>
</reference>
<keyword evidence="5" id="KW-0812">Transmembrane</keyword>
<dbReference type="Pfam" id="PF02321">
    <property type="entry name" value="OEP"/>
    <property type="match status" value="1"/>
</dbReference>
<evidence type="ECO:0000256" key="2">
    <source>
        <dbReference type="ARBA" id="ARBA00007613"/>
    </source>
</evidence>
<dbReference type="GO" id="GO:0009279">
    <property type="term" value="C:cell outer membrane"/>
    <property type="evidence" value="ECO:0007669"/>
    <property type="project" value="UniProtKB-SubCell"/>
</dbReference>
<feature type="region of interest" description="Disordered" evidence="8">
    <location>
        <begin position="89"/>
        <end position="109"/>
    </location>
</feature>
<keyword evidence="3" id="KW-0813">Transport</keyword>
<dbReference type="PANTHER" id="PTHR30026:SF20">
    <property type="entry name" value="OUTER MEMBRANE PROTEIN TOLC"/>
    <property type="match status" value="1"/>
</dbReference>
<evidence type="ECO:0000256" key="6">
    <source>
        <dbReference type="ARBA" id="ARBA00023136"/>
    </source>
</evidence>
<protein>
    <submittedName>
        <fullName evidence="9">Outer membrane efflux protein</fullName>
    </submittedName>
</protein>
<evidence type="ECO:0000313" key="9">
    <source>
        <dbReference type="EMBL" id="SEH25628.1"/>
    </source>
</evidence>
<comment type="similarity">
    <text evidence="2">Belongs to the outer membrane factor (OMF) (TC 1.B.17) family.</text>
</comment>
<dbReference type="InterPro" id="IPR003423">
    <property type="entry name" value="OMP_efflux"/>
</dbReference>
<dbReference type="InterPro" id="IPR051906">
    <property type="entry name" value="TolC-like"/>
</dbReference>
<accession>A0A1H6GU10</accession>
<dbReference type="Proteomes" id="UP000182983">
    <property type="component" value="Unassembled WGS sequence"/>
</dbReference>
<dbReference type="GO" id="GO:0015288">
    <property type="term" value="F:porin activity"/>
    <property type="evidence" value="ECO:0007669"/>
    <property type="project" value="TreeGrafter"/>
</dbReference>
<organism evidence="9 10">
    <name type="scientific">Magnetospirillum fulvum</name>
    <name type="common">Rhodospirillum fulvum</name>
    <dbReference type="NCBI Taxonomy" id="1082"/>
    <lineage>
        <taxon>Bacteria</taxon>
        <taxon>Pseudomonadati</taxon>
        <taxon>Pseudomonadota</taxon>
        <taxon>Alphaproteobacteria</taxon>
        <taxon>Rhodospirillales</taxon>
        <taxon>Rhodospirillaceae</taxon>
        <taxon>Magnetospirillum</taxon>
    </lineage>
</organism>
<dbReference type="AlphaFoldDB" id="A0A1H6GU10"/>
<dbReference type="SUPFAM" id="SSF56954">
    <property type="entry name" value="Outer membrane efflux proteins (OEP)"/>
    <property type="match status" value="1"/>
</dbReference>
<evidence type="ECO:0000313" key="10">
    <source>
        <dbReference type="Proteomes" id="UP000182983"/>
    </source>
</evidence>
<keyword evidence="6" id="KW-0472">Membrane</keyword>
<evidence type="ECO:0000256" key="7">
    <source>
        <dbReference type="ARBA" id="ARBA00023237"/>
    </source>
</evidence>
<dbReference type="EMBL" id="FNWO01000001">
    <property type="protein sequence ID" value="SEH25628.1"/>
    <property type="molecule type" value="Genomic_DNA"/>
</dbReference>
<name>A0A1H6GU10_MAGFU</name>
<dbReference type="GO" id="GO:1990281">
    <property type="term" value="C:efflux pump complex"/>
    <property type="evidence" value="ECO:0007669"/>
    <property type="project" value="TreeGrafter"/>
</dbReference>
<evidence type="ECO:0000256" key="8">
    <source>
        <dbReference type="SAM" id="MobiDB-lite"/>
    </source>
</evidence>
<keyword evidence="10" id="KW-1185">Reference proteome</keyword>